<gene>
    <name evidence="1" type="ORF">B0H15DRAFT_610926</name>
</gene>
<reference evidence="1" key="1">
    <citation type="submission" date="2023-03" db="EMBL/GenBank/DDBJ databases">
        <title>Massive genome expansion in bonnet fungi (Mycena s.s.) driven by repeated elements and novel gene families across ecological guilds.</title>
        <authorList>
            <consortium name="Lawrence Berkeley National Laboratory"/>
            <person name="Harder C.B."/>
            <person name="Miyauchi S."/>
            <person name="Viragh M."/>
            <person name="Kuo A."/>
            <person name="Thoen E."/>
            <person name="Andreopoulos B."/>
            <person name="Lu D."/>
            <person name="Skrede I."/>
            <person name="Drula E."/>
            <person name="Henrissat B."/>
            <person name="Morin E."/>
            <person name="Kohler A."/>
            <person name="Barry K."/>
            <person name="LaButti K."/>
            <person name="Morin E."/>
            <person name="Salamov A."/>
            <person name="Lipzen A."/>
            <person name="Mereny Z."/>
            <person name="Hegedus B."/>
            <person name="Baldrian P."/>
            <person name="Stursova M."/>
            <person name="Weitz H."/>
            <person name="Taylor A."/>
            <person name="Grigoriev I.V."/>
            <person name="Nagy L.G."/>
            <person name="Martin F."/>
            <person name="Kauserud H."/>
        </authorList>
    </citation>
    <scope>NUCLEOTIDE SEQUENCE</scope>
    <source>
        <strain evidence="1">CBHHK173m</strain>
    </source>
</reference>
<dbReference type="EMBL" id="JARJCN010000088">
    <property type="protein sequence ID" value="KAJ7075844.1"/>
    <property type="molecule type" value="Genomic_DNA"/>
</dbReference>
<proteinExistence type="predicted"/>
<evidence type="ECO:0000313" key="1">
    <source>
        <dbReference type="EMBL" id="KAJ7075844.1"/>
    </source>
</evidence>
<dbReference type="Proteomes" id="UP001222325">
    <property type="component" value="Unassembled WGS sequence"/>
</dbReference>
<sequence length="135" mass="14990">MRNVYKRLTFTASFSFLPLPPTTLSSHFRPPQAQASSSSTSSSGGYSVLFLSDPCWYNCVLGRPPSGMRVNTATRLPKQHRARRAVCWRALLVRSVVLPSPFASCLSLAIRFLPRKIYSWSGYHRPSGVPSGITE</sequence>
<keyword evidence="2" id="KW-1185">Reference proteome</keyword>
<accession>A0AAD6XFJ2</accession>
<evidence type="ECO:0000313" key="2">
    <source>
        <dbReference type="Proteomes" id="UP001222325"/>
    </source>
</evidence>
<comment type="caution">
    <text evidence="1">The sequence shown here is derived from an EMBL/GenBank/DDBJ whole genome shotgun (WGS) entry which is preliminary data.</text>
</comment>
<organism evidence="1 2">
    <name type="scientific">Mycena belliarum</name>
    <dbReference type="NCBI Taxonomy" id="1033014"/>
    <lineage>
        <taxon>Eukaryota</taxon>
        <taxon>Fungi</taxon>
        <taxon>Dikarya</taxon>
        <taxon>Basidiomycota</taxon>
        <taxon>Agaricomycotina</taxon>
        <taxon>Agaricomycetes</taxon>
        <taxon>Agaricomycetidae</taxon>
        <taxon>Agaricales</taxon>
        <taxon>Marasmiineae</taxon>
        <taxon>Mycenaceae</taxon>
        <taxon>Mycena</taxon>
    </lineage>
</organism>
<name>A0AAD6XFJ2_9AGAR</name>
<protein>
    <submittedName>
        <fullName evidence="1">Uncharacterized protein</fullName>
    </submittedName>
</protein>
<dbReference type="AlphaFoldDB" id="A0AAD6XFJ2"/>